<dbReference type="GeneTree" id="ENSGT00940000177776"/>
<evidence type="ECO:0000313" key="2">
    <source>
        <dbReference type="Proteomes" id="UP000265160"/>
    </source>
</evidence>
<dbReference type="AlphaFoldDB" id="A0A3P9DST8"/>
<keyword evidence="2" id="KW-1185">Reference proteome</keyword>
<accession>A0A3P9DST8</accession>
<organism evidence="1 2">
    <name type="scientific">Maylandia zebra</name>
    <name type="common">zebra mbuna</name>
    <dbReference type="NCBI Taxonomy" id="106582"/>
    <lineage>
        <taxon>Eukaryota</taxon>
        <taxon>Metazoa</taxon>
        <taxon>Chordata</taxon>
        <taxon>Craniata</taxon>
        <taxon>Vertebrata</taxon>
        <taxon>Euteleostomi</taxon>
        <taxon>Actinopterygii</taxon>
        <taxon>Neopterygii</taxon>
        <taxon>Teleostei</taxon>
        <taxon>Neoteleostei</taxon>
        <taxon>Acanthomorphata</taxon>
        <taxon>Ovalentaria</taxon>
        <taxon>Cichlomorphae</taxon>
        <taxon>Cichliformes</taxon>
        <taxon>Cichlidae</taxon>
        <taxon>African cichlids</taxon>
        <taxon>Pseudocrenilabrinae</taxon>
        <taxon>Haplochromini</taxon>
        <taxon>Maylandia</taxon>
        <taxon>Maylandia zebra complex</taxon>
    </lineage>
</organism>
<proteinExistence type="predicted"/>
<sequence length="127" mass="14036">MLFDSTPVSQNDSKFKNNPYFSYSSPLCSPSVQTLNPSSADWLALGSLQRGLPSLHPTMQLSSHECDRTLDPFSTVHLFILTPSSTTTPAPMVTFGPMVQFSPICAVGSFREEEMGIIIIMKYKPLF</sequence>
<protein>
    <submittedName>
        <fullName evidence="1">Uncharacterized protein</fullName>
    </submittedName>
</protein>
<dbReference type="Ensembl" id="ENSMZET00005039143.1">
    <property type="protein sequence ID" value="ENSMZEP00005037805.1"/>
    <property type="gene ID" value="ENSMZEG00005028204.1"/>
</dbReference>
<evidence type="ECO:0000313" key="1">
    <source>
        <dbReference type="Ensembl" id="ENSMZEP00005037805.1"/>
    </source>
</evidence>
<name>A0A3P9DST8_9CICH</name>
<reference evidence="1" key="2">
    <citation type="submission" date="2025-09" db="UniProtKB">
        <authorList>
            <consortium name="Ensembl"/>
        </authorList>
    </citation>
    <scope>IDENTIFICATION</scope>
</reference>
<reference evidence="1" key="1">
    <citation type="submission" date="2025-08" db="UniProtKB">
        <authorList>
            <consortium name="Ensembl"/>
        </authorList>
    </citation>
    <scope>IDENTIFICATION</scope>
</reference>
<dbReference type="Proteomes" id="UP000265160">
    <property type="component" value="Unplaced"/>
</dbReference>